<evidence type="ECO:0000256" key="1">
    <source>
        <dbReference type="ARBA" id="ARBA00013160"/>
    </source>
</evidence>
<evidence type="ECO:0000313" key="12">
    <source>
        <dbReference type="EMBL" id="KKU95573.1"/>
    </source>
</evidence>
<protein>
    <recommendedName>
        <fullName evidence="1 8">Tyrosine--tRNA ligase</fullName>
        <ecNumber evidence="1 8">6.1.1.1</ecNumber>
    </recommendedName>
</protein>
<dbReference type="SUPFAM" id="SSF52374">
    <property type="entry name" value="Nucleotidylyl transferase"/>
    <property type="match status" value="1"/>
</dbReference>
<dbReference type="InterPro" id="IPR002942">
    <property type="entry name" value="S4_RNA-bd"/>
</dbReference>
<dbReference type="GO" id="GO:0005524">
    <property type="term" value="F:ATP binding"/>
    <property type="evidence" value="ECO:0007669"/>
    <property type="project" value="UniProtKB-KW"/>
</dbReference>
<dbReference type="PANTHER" id="PTHR11766">
    <property type="entry name" value="TYROSYL-TRNA SYNTHETASE"/>
    <property type="match status" value="1"/>
</dbReference>
<dbReference type="InterPro" id="IPR024088">
    <property type="entry name" value="Tyr-tRNA-ligase_bac-type"/>
</dbReference>
<dbReference type="Pfam" id="PF00579">
    <property type="entry name" value="tRNA-synt_1b"/>
    <property type="match status" value="1"/>
</dbReference>
<evidence type="ECO:0000256" key="4">
    <source>
        <dbReference type="ARBA" id="ARBA00022840"/>
    </source>
</evidence>
<dbReference type="SUPFAM" id="SSF55174">
    <property type="entry name" value="Alpha-L RNA-binding motif"/>
    <property type="match status" value="1"/>
</dbReference>
<evidence type="ECO:0000256" key="6">
    <source>
        <dbReference type="ARBA" id="ARBA00023146"/>
    </source>
</evidence>
<evidence type="ECO:0000256" key="9">
    <source>
        <dbReference type="PROSITE-ProRule" id="PRU00182"/>
    </source>
</evidence>
<dbReference type="EC" id="6.1.1.1" evidence="1 8"/>
<keyword evidence="3 10" id="KW-0547">Nucleotide-binding</keyword>
<keyword evidence="5 10" id="KW-0648">Protein biosynthesis</keyword>
<accession>A0A0G1WZ37</accession>
<dbReference type="NCBIfam" id="TIGR00234">
    <property type="entry name" value="tyrS"/>
    <property type="match status" value="1"/>
</dbReference>
<dbReference type="CDD" id="cd00805">
    <property type="entry name" value="TyrRS_core"/>
    <property type="match status" value="1"/>
</dbReference>
<dbReference type="SMART" id="SM00363">
    <property type="entry name" value="S4"/>
    <property type="match status" value="1"/>
</dbReference>
<dbReference type="GO" id="GO:0003723">
    <property type="term" value="F:RNA binding"/>
    <property type="evidence" value="ECO:0007669"/>
    <property type="project" value="UniProtKB-KW"/>
</dbReference>
<comment type="catalytic activity">
    <reaction evidence="7">
        <text>tRNA(Tyr) + L-tyrosine + ATP = L-tyrosyl-tRNA(Tyr) + AMP + diphosphate + H(+)</text>
        <dbReference type="Rhea" id="RHEA:10220"/>
        <dbReference type="Rhea" id="RHEA-COMP:9706"/>
        <dbReference type="Rhea" id="RHEA-COMP:9707"/>
        <dbReference type="ChEBI" id="CHEBI:15378"/>
        <dbReference type="ChEBI" id="CHEBI:30616"/>
        <dbReference type="ChEBI" id="CHEBI:33019"/>
        <dbReference type="ChEBI" id="CHEBI:58315"/>
        <dbReference type="ChEBI" id="CHEBI:78442"/>
        <dbReference type="ChEBI" id="CHEBI:78536"/>
        <dbReference type="ChEBI" id="CHEBI:456215"/>
        <dbReference type="EC" id="6.1.1.1"/>
    </reaction>
</comment>
<organism evidence="12 13">
    <name type="scientific">Candidatus Amesbacteria bacterium GW2011_GWB1_48_13</name>
    <dbReference type="NCBI Taxonomy" id="1618362"/>
    <lineage>
        <taxon>Bacteria</taxon>
        <taxon>Candidatus Amesiibacteriota</taxon>
    </lineage>
</organism>
<feature type="domain" description="RNA-binding S4" evidence="11">
    <location>
        <begin position="335"/>
        <end position="395"/>
    </location>
</feature>
<evidence type="ECO:0000256" key="10">
    <source>
        <dbReference type="RuleBase" id="RU363036"/>
    </source>
</evidence>
<comment type="similarity">
    <text evidence="10">Belongs to the class-I aminoacyl-tRNA synthetase family.</text>
</comment>
<keyword evidence="2 10" id="KW-0436">Ligase</keyword>
<dbReference type="PROSITE" id="PS50889">
    <property type="entry name" value="S4"/>
    <property type="match status" value="1"/>
</dbReference>
<proteinExistence type="inferred from homology"/>
<dbReference type="InterPro" id="IPR014729">
    <property type="entry name" value="Rossmann-like_a/b/a_fold"/>
</dbReference>
<evidence type="ECO:0000256" key="2">
    <source>
        <dbReference type="ARBA" id="ARBA00022598"/>
    </source>
</evidence>
<evidence type="ECO:0000313" key="13">
    <source>
        <dbReference type="Proteomes" id="UP000034694"/>
    </source>
</evidence>
<dbReference type="Pfam" id="PF01479">
    <property type="entry name" value="S4"/>
    <property type="match status" value="1"/>
</dbReference>
<dbReference type="EMBL" id="LCPK01000048">
    <property type="protein sequence ID" value="KKU95573.1"/>
    <property type="molecule type" value="Genomic_DNA"/>
</dbReference>
<dbReference type="InterPro" id="IPR002305">
    <property type="entry name" value="aa-tRNA-synth_Ic"/>
</dbReference>
<dbReference type="InterPro" id="IPR036986">
    <property type="entry name" value="S4_RNA-bd_sf"/>
</dbReference>
<dbReference type="GO" id="GO:0006437">
    <property type="term" value="P:tyrosyl-tRNA aminoacylation"/>
    <property type="evidence" value="ECO:0007669"/>
    <property type="project" value="UniProtKB-UniRule"/>
</dbReference>
<evidence type="ECO:0000256" key="3">
    <source>
        <dbReference type="ARBA" id="ARBA00022741"/>
    </source>
</evidence>
<keyword evidence="4 10" id="KW-0067">ATP-binding</keyword>
<dbReference type="GO" id="GO:0005829">
    <property type="term" value="C:cytosol"/>
    <property type="evidence" value="ECO:0007669"/>
    <property type="project" value="TreeGrafter"/>
</dbReference>
<dbReference type="CDD" id="cd00165">
    <property type="entry name" value="S4"/>
    <property type="match status" value="1"/>
</dbReference>
<reference evidence="12 13" key="1">
    <citation type="journal article" date="2015" name="Nature">
        <title>rRNA introns, odd ribosomes, and small enigmatic genomes across a large radiation of phyla.</title>
        <authorList>
            <person name="Brown C.T."/>
            <person name="Hug L.A."/>
            <person name="Thomas B.C."/>
            <person name="Sharon I."/>
            <person name="Castelle C.J."/>
            <person name="Singh A."/>
            <person name="Wilkins M.J."/>
            <person name="Williams K.H."/>
            <person name="Banfield J.F."/>
        </authorList>
    </citation>
    <scope>NUCLEOTIDE SEQUENCE [LARGE SCALE GENOMIC DNA]</scope>
</reference>
<keyword evidence="6 10" id="KW-0030">Aminoacyl-tRNA synthetase</keyword>
<dbReference type="AlphaFoldDB" id="A0A0G1WZ37"/>
<dbReference type="InterPro" id="IPR002307">
    <property type="entry name" value="Tyr-tRNA-ligase"/>
</dbReference>
<name>A0A0G1WZ37_9BACT</name>
<keyword evidence="9" id="KW-0694">RNA-binding</keyword>
<dbReference type="Gene3D" id="3.10.290.10">
    <property type="entry name" value="RNA-binding S4 domain"/>
    <property type="match status" value="1"/>
</dbReference>
<dbReference type="Proteomes" id="UP000034694">
    <property type="component" value="Unassembled WGS sequence"/>
</dbReference>
<evidence type="ECO:0000259" key="11">
    <source>
        <dbReference type="SMART" id="SM00363"/>
    </source>
</evidence>
<gene>
    <name evidence="12" type="ORF">UY28_C0048G0002</name>
</gene>
<dbReference type="Gene3D" id="1.10.240.10">
    <property type="entry name" value="Tyrosyl-Transfer RNA Synthetase"/>
    <property type="match status" value="1"/>
</dbReference>
<evidence type="ECO:0000256" key="7">
    <source>
        <dbReference type="ARBA" id="ARBA00048248"/>
    </source>
</evidence>
<dbReference type="PANTHER" id="PTHR11766:SF1">
    <property type="entry name" value="TYROSINE--TRNA LIGASE"/>
    <property type="match status" value="1"/>
</dbReference>
<comment type="caution">
    <text evidence="12">The sequence shown here is derived from an EMBL/GenBank/DDBJ whole genome shotgun (WGS) entry which is preliminary data.</text>
</comment>
<dbReference type="PRINTS" id="PR01040">
    <property type="entry name" value="TRNASYNTHTYR"/>
</dbReference>
<dbReference type="GO" id="GO:0004831">
    <property type="term" value="F:tyrosine-tRNA ligase activity"/>
    <property type="evidence" value="ECO:0007669"/>
    <property type="project" value="UniProtKB-UniRule"/>
</dbReference>
<evidence type="ECO:0000256" key="8">
    <source>
        <dbReference type="NCBIfam" id="TIGR00234"/>
    </source>
</evidence>
<dbReference type="Gene3D" id="3.40.50.620">
    <property type="entry name" value="HUPs"/>
    <property type="match status" value="1"/>
</dbReference>
<sequence length="395" mass="45026">MKKKLNNKLEEILTRSVSNIIPGRTEMEKVLSSNRKLNVYLGIDATATRIHLGHAVPLRKIQALVELGHNVTFLIGDFTALIGDTSDKDSERPVLTTEQIMDNFKTYKDQASKIVDFSKVRVVHNSEWLSKLNFTDVIKLTRHFTLNDFISRELIKKRLGENRSVSLPEVLYPVMQAYDSYYLDTDIQVGGTDQTFNMQAGRTLNHDLRKKESFVMSLQFLEGTDGRKMSKSWGNAIWIADAPNEMYGKVMSLKDELIVQYFTLGTKSPLSEVKEFENRLNSGENPLNIKKELAFSIVRELHSVKDAEKAAEFFKLTFQKRKVPDNIEEFIPKSINIADVMTEIKFVSSKSEARRLISQGGVEYSGKKVNDFNFILTEPGLLKVGTRRFAKIKIS</sequence>
<evidence type="ECO:0000256" key="5">
    <source>
        <dbReference type="ARBA" id="ARBA00022917"/>
    </source>
</evidence>
<dbReference type="PATRIC" id="fig|1618362.3.peg.1050"/>